<sequence>MALISPYPRLGTRHDGDSGVASYTANLAHALAGCGAKVVVIAPRVAGEPECGDDGPVEVRRAFVDRTPTAVPQALAAASATGAPVAHLQHELFLYSGAGGLPTTVAALAARRAPGRGRRQRTVITMHQVVNPAAVTRDYTRMHRVAVPAPAARLAIGSVQRVLPKLADRVLVHEPAFARIIRGAAVVHHGIEVPEPPTESKAAIRERLGAPADGLLAMCFGFLAPYKGLETALEAASLTDESVRLVVAGGPHPRLAGQGDDYAERLQSRWGAAATFTGYVPDQSVGDWFNAADVLLLCYPEPHASSGPLALALAHHTPALLSRRLAETVGADPALAVGPDPHDWADRLTALAADPDGLTLIGERIDQMAGDRAWPAVAQRHLDLYRGALDHDDRPAAADLALA</sequence>
<dbReference type="Gene3D" id="3.40.50.2000">
    <property type="entry name" value="Glycogen Phosphorylase B"/>
    <property type="match status" value="2"/>
</dbReference>
<organism evidence="3 4">
    <name type="scientific">Microlunatus endophyticus</name>
    <dbReference type="NCBI Taxonomy" id="1716077"/>
    <lineage>
        <taxon>Bacteria</taxon>
        <taxon>Bacillati</taxon>
        <taxon>Actinomycetota</taxon>
        <taxon>Actinomycetes</taxon>
        <taxon>Propionibacteriales</taxon>
        <taxon>Propionibacteriaceae</taxon>
        <taxon>Microlunatus</taxon>
    </lineage>
</organism>
<dbReference type="AlphaFoldDB" id="A0A917S8K6"/>
<gene>
    <name evidence="3" type="ORF">GCM10011575_23080</name>
</gene>
<dbReference type="EMBL" id="BMMZ01000005">
    <property type="protein sequence ID" value="GGL64017.1"/>
    <property type="molecule type" value="Genomic_DNA"/>
</dbReference>
<comment type="caution">
    <text evidence="3">The sequence shown here is derived from an EMBL/GenBank/DDBJ whole genome shotgun (WGS) entry which is preliminary data.</text>
</comment>
<reference evidence="3" key="2">
    <citation type="submission" date="2020-09" db="EMBL/GenBank/DDBJ databases">
        <authorList>
            <person name="Sun Q."/>
            <person name="Zhou Y."/>
        </authorList>
    </citation>
    <scope>NUCLEOTIDE SEQUENCE</scope>
    <source>
        <strain evidence="3">CGMCC 4.7306</strain>
    </source>
</reference>
<accession>A0A917S8K6</accession>
<keyword evidence="1" id="KW-0808">Transferase</keyword>
<protein>
    <recommendedName>
        <fullName evidence="2">Glycosyl transferase family 1 domain-containing protein</fullName>
    </recommendedName>
</protein>
<evidence type="ECO:0000259" key="2">
    <source>
        <dbReference type="Pfam" id="PF00534"/>
    </source>
</evidence>
<dbReference type="Proteomes" id="UP000613840">
    <property type="component" value="Unassembled WGS sequence"/>
</dbReference>
<reference evidence="3" key="1">
    <citation type="journal article" date="2014" name="Int. J. Syst. Evol. Microbiol.">
        <title>Complete genome sequence of Corynebacterium casei LMG S-19264T (=DSM 44701T), isolated from a smear-ripened cheese.</title>
        <authorList>
            <consortium name="US DOE Joint Genome Institute (JGI-PGF)"/>
            <person name="Walter F."/>
            <person name="Albersmeier A."/>
            <person name="Kalinowski J."/>
            <person name="Ruckert C."/>
        </authorList>
    </citation>
    <scope>NUCLEOTIDE SEQUENCE</scope>
    <source>
        <strain evidence="3">CGMCC 4.7306</strain>
    </source>
</reference>
<dbReference type="InterPro" id="IPR050194">
    <property type="entry name" value="Glycosyltransferase_grp1"/>
</dbReference>
<dbReference type="RefSeq" id="WP_188895522.1">
    <property type="nucleotide sequence ID" value="NZ_BMMZ01000005.1"/>
</dbReference>
<keyword evidence="4" id="KW-1185">Reference proteome</keyword>
<dbReference type="GO" id="GO:0016758">
    <property type="term" value="F:hexosyltransferase activity"/>
    <property type="evidence" value="ECO:0007669"/>
    <property type="project" value="TreeGrafter"/>
</dbReference>
<feature type="domain" description="Glycosyl transferase family 1" evidence="2">
    <location>
        <begin position="201"/>
        <end position="298"/>
    </location>
</feature>
<proteinExistence type="predicted"/>
<dbReference type="Pfam" id="PF00534">
    <property type="entry name" value="Glycos_transf_1"/>
    <property type="match status" value="1"/>
</dbReference>
<evidence type="ECO:0000313" key="3">
    <source>
        <dbReference type="EMBL" id="GGL64017.1"/>
    </source>
</evidence>
<evidence type="ECO:0000256" key="1">
    <source>
        <dbReference type="ARBA" id="ARBA00022679"/>
    </source>
</evidence>
<name>A0A917S8K6_9ACTN</name>
<dbReference type="PANTHER" id="PTHR45947">
    <property type="entry name" value="SULFOQUINOVOSYL TRANSFERASE SQD2"/>
    <property type="match status" value="1"/>
</dbReference>
<evidence type="ECO:0000313" key="4">
    <source>
        <dbReference type="Proteomes" id="UP000613840"/>
    </source>
</evidence>
<dbReference type="PANTHER" id="PTHR45947:SF3">
    <property type="entry name" value="SULFOQUINOVOSYL TRANSFERASE SQD2"/>
    <property type="match status" value="1"/>
</dbReference>
<dbReference type="InterPro" id="IPR001296">
    <property type="entry name" value="Glyco_trans_1"/>
</dbReference>
<dbReference type="SUPFAM" id="SSF53756">
    <property type="entry name" value="UDP-Glycosyltransferase/glycogen phosphorylase"/>
    <property type="match status" value="1"/>
</dbReference>